<evidence type="ECO:0000313" key="2">
    <source>
        <dbReference type="EMBL" id="UTW05167.1"/>
    </source>
</evidence>
<organism evidence="2 3">
    <name type="scientific">Amphritea atlantica</name>
    <dbReference type="NCBI Taxonomy" id="355243"/>
    <lineage>
        <taxon>Bacteria</taxon>
        <taxon>Pseudomonadati</taxon>
        <taxon>Pseudomonadota</taxon>
        <taxon>Gammaproteobacteria</taxon>
        <taxon>Oceanospirillales</taxon>
        <taxon>Oceanospirillaceae</taxon>
        <taxon>Amphritea</taxon>
    </lineage>
</organism>
<accession>A0ABY5GZU2</accession>
<evidence type="ECO:0000313" key="3">
    <source>
        <dbReference type="Proteomes" id="UP001059950"/>
    </source>
</evidence>
<sequence>MKLFISVFLLSIFLTAHAEPLECKQGPANKVFGGQNWYVYACNDNASIVIVSAPGNPAMPFYFSISPINGNYAINGEGTGNKAITEATYKQLKALTKEQVMSLYNEAKGA</sequence>
<protein>
    <submittedName>
        <fullName evidence="2">Uncharacterized protein</fullName>
    </submittedName>
</protein>
<feature type="signal peptide" evidence="1">
    <location>
        <begin position="1"/>
        <end position="18"/>
    </location>
</feature>
<keyword evidence="1" id="KW-0732">Signal</keyword>
<gene>
    <name evidence="2" type="ORF">KDX31_09305</name>
</gene>
<dbReference type="EMBL" id="CP073344">
    <property type="protein sequence ID" value="UTW05167.1"/>
    <property type="molecule type" value="Genomic_DNA"/>
</dbReference>
<reference evidence="2" key="1">
    <citation type="submission" date="2021-04" db="EMBL/GenBank/DDBJ databases">
        <title>Oceanospirillales bacteria with DddD are important DMSP degraders in coastal seawater.</title>
        <authorList>
            <person name="Liu J."/>
        </authorList>
    </citation>
    <scope>NUCLEOTIDE SEQUENCE</scope>
    <source>
        <strain evidence="2">GY6</strain>
    </source>
</reference>
<name>A0ABY5GZU2_9GAMM</name>
<keyword evidence="3" id="KW-1185">Reference proteome</keyword>
<proteinExistence type="predicted"/>
<evidence type="ECO:0000256" key="1">
    <source>
        <dbReference type="SAM" id="SignalP"/>
    </source>
</evidence>
<dbReference type="Proteomes" id="UP001059950">
    <property type="component" value="Chromosome"/>
</dbReference>
<feature type="chain" id="PRO_5045465018" evidence="1">
    <location>
        <begin position="19"/>
        <end position="110"/>
    </location>
</feature>